<reference evidence="11 12" key="1">
    <citation type="submission" date="2020-08" db="EMBL/GenBank/DDBJ databases">
        <title>The completed genome sequence of the pathogenic ascomycete fungus Penicillium digitatum.</title>
        <authorList>
            <person name="Wang M."/>
        </authorList>
    </citation>
    <scope>NUCLEOTIDE SEQUENCE [LARGE SCALE GENOMIC DNA]</scope>
    <source>
        <strain evidence="11 12">PdW03</strain>
    </source>
</reference>
<dbReference type="SUPFAM" id="SSF51126">
    <property type="entry name" value="Pectin lyase-like"/>
    <property type="match status" value="1"/>
</dbReference>
<name>A0A7T7BH76_PENDI</name>
<dbReference type="GO" id="GO:0004650">
    <property type="term" value="F:polygalacturonase activity"/>
    <property type="evidence" value="ECO:0007669"/>
    <property type="project" value="InterPro"/>
</dbReference>
<evidence type="ECO:0000313" key="11">
    <source>
        <dbReference type="EMBL" id="QQK39531.1"/>
    </source>
</evidence>
<evidence type="ECO:0000256" key="2">
    <source>
        <dbReference type="ARBA" id="ARBA00008834"/>
    </source>
</evidence>
<dbReference type="GO" id="GO:0005975">
    <property type="term" value="P:carbohydrate metabolic process"/>
    <property type="evidence" value="ECO:0007669"/>
    <property type="project" value="InterPro"/>
</dbReference>
<dbReference type="GeneID" id="26230281"/>
<dbReference type="Pfam" id="PF00295">
    <property type="entry name" value="Glyco_hydro_28"/>
    <property type="match status" value="1"/>
</dbReference>
<comment type="subcellular location">
    <subcellularLocation>
        <location evidence="1">Secreted</location>
    </subcellularLocation>
</comment>
<dbReference type="InterPro" id="IPR012334">
    <property type="entry name" value="Pectin_lyas_fold"/>
</dbReference>
<dbReference type="OMA" id="TNYYIHD"/>
<dbReference type="PANTHER" id="PTHR31736:SF18">
    <property type="entry name" value="PUTATIVE-RELATED"/>
    <property type="match status" value="1"/>
</dbReference>
<keyword evidence="7 9" id="KW-0326">Glycosidase</keyword>
<keyword evidence="4 10" id="KW-0732">Signal</keyword>
<evidence type="ECO:0000256" key="1">
    <source>
        <dbReference type="ARBA" id="ARBA00004613"/>
    </source>
</evidence>
<dbReference type="AlphaFoldDB" id="A0A7T7BH76"/>
<feature type="signal peptide" evidence="10">
    <location>
        <begin position="1"/>
        <end position="17"/>
    </location>
</feature>
<dbReference type="GO" id="GO:0071555">
    <property type="term" value="P:cell wall organization"/>
    <property type="evidence" value="ECO:0007669"/>
    <property type="project" value="UniProtKB-KW"/>
</dbReference>
<evidence type="ECO:0000256" key="8">
    <source>
        <dbReference type="ARBA" id="ARBA00023316"/>
    </source>
</evidence>
<organism evidence="11 12">
    <name type="scientific">Penicillium digitatum</name>
    <name type="common">Green mold</name>
    <dbReference type="NCBI Taxonomy" id="36651"/>
    <lineage>
        <taxon>Eukaryota</taxon>
        <taxon>Fungi</taxon>
        <taxon>Dikarya</taxon>
        <taxon>Ascomycota</taxon>
        <taxon>Pezizomycotina</taxon>
        <taxon>Eurotiomycetes</taxon>
        <taxon>Eurotiomycetidae</taxon>
        <taxon>Eurotiales</taxon>
        <taxon>Aspergillaceae</taxon>
        <taxon>Penicillium</taxon>
    </lineage>
</organism>
<dbReference type="InterPro" id="IPR011050">
    <property type="entry name" value="Pectin_lyase_fold/virulence"/>
</dbReference>
<evidence type="ECO:0000313" key="12">
    <source>
        <dbReference type="Proteomes" id="UP000595662"/>
    </source>
</evidence>
<evidence type="ECO:0000256" key="4">
    <source>
        <dbReference type="ARBA" id="ARBA00022729"/>
    </source>
</evidence>
<dbReference type="InterPro" id="IPR000743">
    <property type="entry name" value="Glyco_hydro_28"/>
</dbReference>
<evidence type="ECO:0000256" key="3">
    <source>
        <dbReference type="ARBA" id="ARBA00022525"/>
    </source>
</evidence>
<evidence type="ECO:0000256" key="6">
    <source>
        <dbReference type="ARBA" id="ARBA00023180"/>
    </source>
</evidence>
<dbReference type="Proteomes" id="UP000595662">
    <property type="component" value="Chromosome 1"/>
</dbReference>
<proteinExistence type="inferred from homology"/>
<comment type="similarity">
    <text evidence="2 9">Belongs to the glycosyl hydrolase 28 family.</text>
</comment>
<keyword evidence="8" id="KW-0961">Cell wall biogenesis/degradation</keyword>
<dbReference type="GO" id="GO:0005576">
    <property type="term" value="C:extracellular region"/>
    <property type="evidence" value="ECO:0007669"/>
    <property type="project" value="UniProtKB-SubCell"/>
</dbReference>
<accession>A0A7T7BH76</accession>
<keyword evidence="6" id="KW-0325">Glycoprotein</keyword>
<evidence type="ECO:0000256" key="5">
    <source>
        <dbReference type="ARBA" id="ARBA00022801"/>
    </source>
</evidence>
<keyword evidence="5 9" id="KW-0378">Hydrolase</keyword>
<dbReference type="RefSeq" id="XP_014537134.1">
    <property type="nucleotide sequence ID" value="XM_014681648.1"/>
</dbReference>
<dbReference type="KEGG" id="pdp:PDIP_19580"/>
<keyword evidence="3" id="KW-0964">Secreted</keyword>
<dbReference type="PANTHER" id="PTHR31736">
    <property type="match status" value="1"/>
</dbReference>
<dbReference type="EMBL" id="CP060774">
    <property type="protein sequence ID" value="QQK39531.1"/>
    <property type="molecule type" value="Genomic_DNA"/>
</dbReference>
<gene>
    <name evidence="11" type="ORF">Pdw03_2385</name>
</gene>
<protein>
    <submittedName>
        <fullName evidence="11">Rhamnogalacturonase, putative</fullName>
    </submittedName>
</protein>
<evidence type="ECO:0000256" key="7">
    <source>
        <dbReference type="ARBA" id="ARBA00023295"/>
    </source>
</evidence>
<sequence>MKFAGLLLLPLLRIAAGQLNGPVGPTTNLQEKTFECNVLDYGAVADNKTDISTALETAFSDCVLKHPGSRLIVPEGEYLIERGVTLLNGTNWAFQLDGLITAAYGGNWNIARELLLQGFAGTEIINATINGEGDNKFLLDVLVIVNAVDFEFYSSNGKGAFQGQGYLYRNLGNTDRPRLVRLISPTNASVHDLILVDSPKFHIIFDFAINVEAYHLTIRGANLGSYDGIDAIGSNYWIHDNEVTNRDECVSVKSPSHHALIENLVCNQAGSGISIGSLNTSAEISNIVARNISIIQGNNVAFIKTYPGGSGYVTNITFENFRSLGSLYGLDINQYWQNVFEPDTGAVALSNLVFRNFSGSVADGTKRPPLYLVANDLTFATNVTVEDFSLWTESGTQVVNKISNIFGVGDNSYGPSNGIKSLGAGESPSPYSSTYTLTATPTGWKAPATPTWAVPSTGYGTASPIPVYSPAPLWRPGGVDYDLHYWGSF</sequence>
<evidence type="ECO:0000256" key="10">
    <source>
        <dbReference type="SAM" id="SignalP"/>
    </source>
</evidence>
<evidence type="ECO:0000256" key="9">
    <source>
        <dbReference type="RuleBase" id="RU361169"/>
    </source>
</evidence>
<dbReference type="Gene3D" id="2.160.20.10">
    <property type="entry name" value="Single-stranded right-handed beta-helix, Pectin lyase-like"/>
    <property type="match status" value="1"/>
</dbReference>
<feature type="chain" id="PRO_5030621748" evidence="10">
    <location>
        <begin position="18"/>
        <end position="489"/>
    </location>
</feature>
<dbReference type="VEuPathDB" id="FungiDB:PDIP_19580"/>